<dbReference type="Proteomes" id="UP000184499">
    <property type="component" value="Unassembled WGS sequence"/>
</dbReference>
<dbReference type="GeneID" id="93581173"/>
<reference evidence="4" key="1">
    <citation type="journal article" date="2017" name="Genome Biol.">
        <title>Comparative genomics reveals high biological diversity and specific adaptations in the industrially and medically important fungal genus Aspergillus.</title>
        <authorList>
            <person name="de Vries R.P."/>
            <person name="Riley R."/>
            <person name="Wiebenga A."/>
            <person name="Aguilar-Osorio G."/>
            <person name="Amillis S."/>
            <person name="Uchima C.A."/>
            <person name="Anderluh G."/>
            <person name="Asadollahi M."/>
            <person name="Askin M."/>
            <person name="Barry K."/>
            <person name="Battaglia E."/>
            <person name="Bayram O."/>
            <person name="Benocci T."/>
            <person name="Braus-Stromeyer S.A."/>
            <person name="Caldana C."/>
            <person name="Canovas D."/>
            <person name="Cerqueira G.C."/>
            <person name="Chen F."/>
            <person name="Chen W."/>
            <person name="Choi C."/>
            <person name="Clum A."/>
            <person name="Dos Santos R.A."/>
            <person name="Damasio A.R."/>
            <person name="Diallinas G."/>
            <person name="Emri T."/>
            <person name="Fekete E."/>
            <person name="Flipphi M."/>
            <person name="Freyberg S."/>
            <person name="Gallo A."/>
            <person name="Gournas C."/>
            <person name="Habgood R."/>
            <person name="Hainaut M."/>
            <person name="Harispe M.L."/>
            <person name="Henrissat B."/>
            <person name="Hilden K.S."/>
            <person name="Hope R."/>
            <person name="Hossain A."/>
            <person name="Karabika E."/>
            <person name="Karaffa L."/>
            <person name="Karanyi Z."/>
            <person name="Krasevec N."/>
            <person name="Kuo A."/>
            <person name="Kusch H."/>
            <person name="LaButti K."/>
            <person name="Lagendijk E.L."/>
            <person name="Lapidus A."/>
            <person name="Levasseur A."/>
            <person name="Lindquist E."/>
            <person name="Lipzen A."/>
            <person name="Logrieco A.F."/>
            <person name="MacCabe A."/>
            <person name="Maekelae M.R."/>
            <person name="Malavazi I."/>
            <person name="Melin P."/>
            <person name="Meyer V."/>
            <person name="Mielnichuk N."/>
            <person name="Miskei M."/>
            <person name="Molnar A.P."/>
            <person name="Mule G."/>
            <person name="Ngan C.Y."/>
            <person name="Orejas M."/>
            <person name="Orosz E."/>
            <person name="Ouedraogo J.P."/>
            <person name="Overkamp K.M."/>
            <person name="Park H.-S."/>
            <person name="Perrone G."/>
            <person name="Piumi F."/>
            <person name="Punt P.J."/>
            <person name="Ram A.F."/>
            <person name="Ramon A."/>
            <person name="Rauscher S."/>
            <person name="Record E."/>
            <person name="Riano-Pachon D.M."/>
            <person name="Robert V."/>
            <person name="Roehrig J."/>
            <person name="Ruller R."/>
            <person name="Salamov A."/>
            <person name="Salih N.S."/>
            <person name="Samson R.A."/>
            <person name="Sandor E."/>
            <person name="Sanguinetti M."/>
            <person name="Schuetze T."/>
            <person name="Sepcic K."/>
            <person name="Shelest E."/>
            <person name="Sherlock G."/>
            <person name="Sophianopoulou V."/>
            <person name="Squina F.M."/>
            <person name="Sun H."/>
            <person name="Susca A."/>
            <person name="Todd R.B."/>
            <person name="Tsang A."/>
            <person name="Unkles S.E."/>
            <person name="van de Wiele N."/>
            <person name="van Rossen-Uffink D."/>
            <person name="Oliveira J.V."/>
            <person name="Vesth T.C."/>
            <person name="Visser J."/>
            <person name="Yu J.-H."/>
            <person name="Zhou M."/>
            <person name="Andersen M.R."/>
            <person name="Archer D.B."/>
            <person name="Baker S.E."/>
            <person name="Benoit I."/>
            <person name="Brakhage A.A."/>
            <person name="Braus G.H."/>
            <person name="Fischer R."/>
            <person name="Frisvad J.C."/>
            <person name="Goldman G.H."/>
            <person name="Houbraken J."/>
            <person name="Oakley B."/>
            <person name="Pocsi I."/>
            <person name="Scazzocchio C."/>
            <person name="Seiboth B."/>
            <person name="vanKuyk P.A."/>
            <person name="Wortman J."/>
            <person name="Dyer P.S."/>
            <person name="Grigoriev I.V."/>
        </authorList>
    </citation>
    <scope>NUCLEOTIDE SEQUENCE [LARGE SCALE GENOMIC DNA]</scope>
    <source>
        <strain evidence="4">CBS 101740 / IMI 381727 / IBT 21946</strain>
    </source>
</reference>
<dbReference type="OrthoDB" id="8300194at2759"/>
<feature type="compositionally biased region" description="Basic and acidic residues" evidence="1">
    <location>
        <begin position="84"/>
        <end position="101"/>
    </location>
</feature>
<dbReference type="RefSeq" id="XP_067474070.1">
    <property type="nucleotide sequence ID" value="XM_067628685.1"/>
</dbReference>
<dbReference type="InterPro" id="IPR011009">
    <property type="entry name" value="Kinase-like_dom_sf"/>
</dbReference>
<proteinExistence type="predicted"/>
<accession>A0A1L9U568</accession>
<dbReference type="Gene3D" id="3.90.1200.10">
    <property type="match status" value="1"/>
</dbReference>
<dbReference type="OMA" id="FFPVWWE"/>
<dbReference type="SUPFAM" id="SSF56112">
    <property type="entry name" value="Protein kinase-like (PK-like)"/>
    <property type="match status" value="1"/>
</dbReference>
<protein>
    <recommendedName>
        <fullName evidence="2">Aminoglycoside phosphotransferase domain-containing protein</fullName>
    </recommendedName>
</protein>
<evidence type="ECO:0000313" key="4">
    <source>
        <dbReference type="Proteomes" id="UP000184499"/>
    </source>
</evidence>
<name>A0A1L9U568_ASPBC</name>
<evidence type="ECO:0000256" key="1">
    <source>
        <dbReference type="SAM" id="MobiDB-lite"/>
    </source>
</evidence>
<dbReference type="EMBL" id="KV878696">
    <property type="protein sequence ID" value="OJJ66821.1"/>
    <property type="molecule type" value="Genomic_DNA"/>
</dbReference>
<dbReference type="InterPro" id="IPR051678">
    <property type="entry name" value="AGP_Transferase"/>
</dbReference>
<evidence type="ECO:0000313" key="3">
    <source>
        <dbReference type="EMBL" id="OJJ66821.1"/>
    </source>
</evidence>
<dbReference type="AlphaFoldDB" id="A0A1L9U568"/>
<dbReference type="InterPro" id="IPR002575">
    <property type="entry name" value="Aminoglycoside_PTrfase"/>
</dbReference>
<dbReference type="Pfam" id="PF01636">
    <property type="entry name" value="APH"/>
    <property type="match status" value="1"/>
</dbReference>
<dbReference type="VEuPathDB" id="FungiDB:ASPBRDRAFT_662140"/>
<feature type="region of interest" description="Disordered" evidence="1">
    <location>
        <begin position="79"/>
        <end position="101"/>
    </location>
</feature>
<sequence>MDHNFLPCSACGWTNNRQNLSGYKSHVRLFEYAGDEGKWSLGSKLVLKERNATAPDSEAASLRFVKENTSIPVSTVVEEWEEPGDFKPPEPEQSREAPRARGDGRYFLLTKRVPGVPLSIVWDQLKMEHKEHIAKQTAEYLMQLRGLQSNAMESLGNKPLSSCKLFAGGHGAPDGPLSSDEDLWAAMELGLVNIPERTRQLLGECMPSAAPYTFTHGNLSFDNILIDSRGNLSGILDWEAAGYFPVWWEYVSAGISMREYGKEWKAMLLKNMPDYSGAREWWFNYYALSMRPISNEELMSRLQLEMISAYRLVIRVYLHGSE</sequence>
<evidence type="ECO:0000259" key="2">
    <source>
        <dbReference type="Pfam" id="PF01636"/>
    </source>
</evidence>
<gene>
    <name evidence="3" type="ORF">ASPBRDRAFT_662140</name>
</gene>
<feature type="domain" description="Aminoglycoside phosphotransferase" evidence="2">
    <location>
        <begin position="101"/>
        <end position="281"/>
    </location>
</feature>
<dbReference type="PANTHER" id="PTHR21310">
    <property type="entry name" value="AMINOGLYCOSIDE PHOSPHOTRANSFERASE-RELATED-RELATED"/>
    <property type="match status" value="1"/>
</dbReference>
<keyword evidence="4" id="KW-1185">Reference proteome</keyword>
<dbReference type="CDD" id="cd05120">
    <property type="entry name" value="APH_ChoK_like"/>
    <property type="match status" value="1"/>
</dbReference>
<organism evidence="3 4">
    <name type="scientific">Aspergillus brasiliensis (strain CBS 101740 / IMI 381727 / IBT 21946)</name>
    <dbReference type="NCBI Taxonomy" id="767769"/>
    <lineage>
        <taxon>Eukaryota</taxon>
        <taxon>Fungi</taxon>
        <taxon>Dikarya</taxon>
        <taxon>Ascomycota</taxon>
        <taxon>Pezizomycotina</taxon>
        <taxon>Eurotiomycetes</taxon>
        <taxon>Eurotiomycetidae</taxon>
        <taxon>Eurotiales</taxon>
        <taxon>Aspergillaceae</taxon>
        <taxon>Aspergillus</taxon>
        <taxon>Aspergillus subgen. Circumdati</taxon>
    </lineage>
</organism>
<dbReference type="STRING" id="767769.A0A1L9U568"/>
<dbReference type="PANTHER" id="PTHR21310:SF15">
    <property type="entry name" value="AMINOGLYCOSIDE PHOSPHOTRANSFERASE DOMAIN-CONTAINING PROTEIN"/>
    <property type="match status" value="1"/>
</dbReference>